<reference evidence="1" key="1">
    <citation type="submission" date="2018-02" db="EMBL/GenBank/DDBJ databases">
        <title>Rhizophora mucronata_Transcriptome.</title>
        <authorList>
            <person name="Meera S.P."/>
            <person name="Sreeshan A."/>
            <person name="Augustine A."/>
        </authorList>
    </citation>
    <scope>NUCLEOTIDE SEQUENCE</scope>
    <source>
        <tissue evidence="1">Leaf</tissue>
    </source>
</reference>
<dbReference type="EMBL" id="GGEC01042127">
    <property type="protein sequence ID" value="MBX22611.1"/>
    <property type="molecule type" value="Transcribed_RNA"/>
</dbReference>
<proteinExistence type="predicted"/>
<dbReference type="InterPro" id="IPR032675">
    <property type="entry name" value="LRR_dom_sf"/>
</dbReference>
<name>A0A2P2LXA7_RHIMU</name>
<protein>
    <submittedName>
        <fullName evidence="1">BTB/POZ domain-containing protein FBL11 isoform X3</fullName>
    </submittedName>
</protein>
<evidence type="ECO:0000313" key="1">
    <source>
        <dbReference type="EMBL" id="MBX22611.1"/>
    </source>
</evidence>
<dbReference type="Gene3D" id="3.80.10.10">
    <property type="entry name" value="Ribonuclease Inhibitor"/>
    <property type="match status" value="1"/>
</dbReference>
<dbReference type="AlphaFoldDB" id="A0A2P2LXA7"/>
<dbReference type="SUPFAM" id="SSF52047">
    <property type="entry name" value="RNI-like"/>
    <property type="match status" value="1"/>
</dbReference>
<accession>A0A2P2LXA7</accession>
<sequence>MPNLKKLRLERVTPWMTNDDLIILTQGTENLVELSLLGCRLLNPDSLDIISKGWPGLISIHLEVLSTFLCAFLWDSFFIFSYFTCN</sequence>
<organism evidence="1">
    <name type="scientific">Rhizophora mucronata</name>
    <name type="common">Asiatic mangrove</name>
    <dbReference type="NCBI Taxonomy" id="61149"/>
    <lineage>
        <taxon>Eukaryota</taxon>
        <taxon>Viridiplantae</taxon>
        <taxon>Streptophyta</taxon>
        <taxon>Embryophyta</taxon>
        <taxon>Tracheophyta</taxon>
        <taxon>Spermatophyta</taxon>
        <taxon>Magnoliopsida</taxon>
        <taxon>eudicotyledons</taxon>
        <taxon>Gunneridae</taxon>
        <taxon>Pentapetalae</taxon>
        <taxon>rosids</taxon>
        <taxon>fabids</taxon>
        <taxon>Malpighiales</taxon>
        <taxon>Rhizophoraceae</taxon>
        <taxon>Rhizophora</taxon>
    </lineage>
</organism>